<feature type="transmembrane region" description="Helical" evidence="1">
    <location>
        <begin position="20"/>
        <end position="40"/>
    </location>
</feature>
<keyword evidence="1" id="KW-0812">Transmembrane</keyword>
<evidence type="ECO:0000313" key="3">
    <source>
        <dbReference type="EMBL" id="WEG68973.1"/>
    </source>
</evidence>
<name>A0A9Y1IKY0_9BETA</name>
<reference evidence="2" key="2">
    <citation type="submission" date="2023-06" db="EMBL/GenBank/DDBJ databases">
        <title>Isolation and genome sequencing of cytomegaloviruses from Natal multimammate mice (Mastomys natalensis).</title>
        <authorList>
            <person name="Jarvis M.A."/>
            <person name="Davison A.J."/>
        </authorList>
    </citation>
    <scope>NUCLEOTIDE SEQUENCE</scope>
    <source>
        <strain evidence="2">Mnat29</strain>
        <strain evidence="3">Mnat36</strain>
    </source>
</reference>
<dbReference type="EMBL" id="OP429122">
    <property type="protein sequence ID" value="WEG68973.1"/>
    <property type="molecule type" value="Genomic_DNA"/>
</dbReference>
<proteinExistence type="predicted"/>
<sequence>MNSTICFTDCEDEAAQNRRAIAIGVSLSICIIVIFVLIIIKRKKKFLKLRNKQTRVYKRPSSRVFTSGGHIYAASLSCAA</sequence>
<evidence type="ECO:0000313" key="2">
    <source>
        <dbReference type="EMBL" id="WEG68837.1"/>
    </source>
</evidence>
<keyword evidence="1" id="KW-1133">Transmembrane helix</keyword>
<evidence type="ECO:0000256" key="1">
    <source>
        <dbReference type="SAM" id="Phobius"/>
    </source>
</evidence>
<dbReference type="EMBL" id="OP429121">
    <property type="protein sequence ID" value="WEG68837.1"/>
    <property type="molecule type" value="Genomic_DNA"/>
</dbReference>
<organism evidence="2">
    <name type="scientific">Mastomys natalensis cytomegalovirus 1</name>
    <dbReference type="NCBI Taxonomy" id="2973541"/>
    <lineage>
        <taxon>Viruses</taxon>
        <taxon>Duplodnaviria</taxon>
        <taxon>Heunggongvirae</taxon>
        <taxon>Peploviricota</taxon>
        <taxon>Herviviricetes</taxon>
        <taxon>Herpesvirales</taxon>
        <taxon>Orthoherpesviridae</taxon>
        <taxon>Betaherpesvirinae</taxon>
        <taxon>Muromegalovirus</taxon>
    </lineage>
</organism>
<protein>
    <submittedName>
        <fullName evidence="2">Protein m120</fullName>
    </submittedName>
</protein>
<keyword evidence="1" id="KW-0472">Membrane</keyword>
<accession>A0A9Y1IKY0</accession>
<dbReference type="EMBL" id="OP429138">
    <property type="protein sequence ID" value="WEG71201.1"/>
    <property type="molecule type" value="Genomic_DNA"/>
</dbReference>
<gene>
    <name evidence="2" type="primary">m120</name>
</gene>
<reference evidence="2" key="1">
    <citation type="submission" date="2022-09" db="EMBL/GenBank/DDBJ databases">
        <authorList>
            <person name="Vucak M."/>
            <person name="Davison A.J."/>
        </authorList>
    </citation>
    <scope>NUCLEOTIDE SEQUENCE</scope>
    <source>
        <strain evidence="2">Mnat29</strain>
        <strain evidence="3">Mnat36</strain>
    </source>
</reference>